<feature type="region of interest" description="Disordered" evidence="1">
    <location>
        <begin position="1"/>
        <end position="125"/>
    </location>
</feature>
<comment type="caution">
    <text evidence="2">The sequence shown here is derived from an EMBL/GenBank/DDBJ whole genome shotgun (WGS) entry which is preliminary data.</text>
</comment>
<protein>
    <submittedName>
        <fullName evidence="2">Uncharacterized protein</fullName>
    </submittedName>
</protein>
<evidence type="ECO:0000313" key="3">
    <source>
        <dbReference type="Proteomes" id="UP001419268"/>
    </source>
</evidence>
<feature type="compositionally biased region" description="Basic residues" evidence="1">
    <location>
        <begin position="81"/>
        <end position="100"/>
    </location>
</feature>
<keyword evidence="3" id="KW-1185">Reference proteome</keyword>
<feature type="compositionally biased region" description="Basic and acidic residues" evidence="1">
    <location>
        <begin position="58"/>
        <end position="73"/>
    </location>
</feature>
<evidence type="ECO:0000313" key="2">
    <source>
        <dbReference type="EMBL" id="KAK9105304.1"/>
    </source>
</evidence>
<organism evidence="2 3">
    <name type="scientific">Stephania cephalantha</name>
    <dbReference type="NCBI Taxonomy" id="152367"/>
    <lineage>
        <taxon>Eukaryota</taxon>
        <taxon>Viridiplantae</taxon>
        <taxon>Streptophyta</taxon>
        <taxon>Embryophyta</taxon>
        <taxon>Tracheophyta</taxon>
        <taxon>Spermatophyta</taxon>
        <taxon>Magnoliopsida</taxon>
        <taxon>Ranunculales</taxon>
        <taxon>Menispermaceae</taxon>
        <taxon>Menispermoideae</taxon>
        <taxon>Cissampelideae</taxon>
        <taxon>Stephania</taxon>
    </lineage>
</organism>
<proteinExistence type="predicted"/>
<name>A0AAP0F5L2_9MAGN</name>
<sequence length="125" mass="13912">MERVRDWRRKGWTAERGGGPATRKDDDGPPAHGGNSSGDTADGCCARQRSMAWTIGAENERRSSGLRGEEMDSRGGGVAARSRHRPPRRRPQRRLRRARVGRWSGSARKRRADRRKRADAAHGSG</sequence>
<dbReference type="AlphaFoldDB" id="A0AAP0F5L2"/>
<feature type="compositionally biased region" description="Basic residues" evidence="1">
    <location>
        <begin position="1"/>
        <end position="11"/>
    </location>
</feature>
<feature type="compositionally biased region" description="Basic and acidic residues" evidence="1">
    <location>
        <begin position="116"/>
        <end position="125"/>
    </location>
</feature>
<reference evidence="2 3" key="1">
    <citation type="submission" date="2024-01" db="EMBL/GenBank/DDBJ databases">
        <title>Genome assemblies of Stephania.</title>
        <authorList>
            <person name="Yang L."/>
        </authorList>
    </citation>
    <scope>NUCLEOTIDE SEQUENCE [LARGE SCALE GENOMIC DNA]</scope>
    <source>
        <strain evidence="2">JXDWG</strain>
        <tissue evidence="2">Leaf</tissue>
    </source>
</reference>
<accession>A0AAP0F5L2</accession>
<dbReference type="Proteomes" id="UP001419268">
    <property type="component" value="Unassembled WGS sequence"/>
</dbReference>
<dbReference type="EMBL" id="JBBNAG010000009">
    <property type="protein sequence ID" value="KAK9105304.1"/>
    <property type="molecule type" value="Genomic_DNA"/>
</dbReference>
<gene>
    <name evidence="2" type="ORF">Scep_022148</name>
</gene>
<evidence type="ECO:0000256" key="1">
    <source>
        <dbReference type="SAM" id="MobiDB-lite"/>
    </source>
</evidence>